<feature type="domain" description="Competence protein CoiA nuclease-like" evidence="1">
    <location>
        <begin position="106"/>
        <end position="187"/>
    </location>
</feature>
<dbReference type="Proteomes" id="UP001330827">
    <property type="component" value="Chromosome"/>
</dbReference>
<name>A0ABZ1G3N8_9ACTN</name>
<dbReference type="EMBL" id="CP109114">
    <property type="protein sequence ID" value="WSC14417.1"/>
    <property type="molecule type" value="Genomic_DNA"/>
</dbReference>
<accession>A0ABZ1G3N8</accession>
<proteinExistence type="predicted"/>
<evidence type="ECO:0000313" key="3">
    <source>
        <dbReference type="Proteomes" id="UP001330827"/>
    </source>
</evidence>
<gene>
    <name evidence="2" type="ORF">OIE64_17280</name>
</gene>
<protein>
    <recommendedName>
        <fullName evidence="1">Competence protein CoiA nuclease-like domain-containing protein</fullName>
    </recommendedName>
</protein>
<sequence>METHRRSYGGEMANGVWHTGYGLEINLSLSDLGHPGRPDLLREITASVAERDPQLLECLAHHDGRDCLSESGGKSPWMFIRRGRVGGRRPLVASHLSVTHKATPAESEQHKATKERVVETASRYGLDADAEVPTANRRSISDALVTGPGGIRIGWEIQYHHLSPSSVHRRSANAVQQDITPLWVAKDRTASLIDRAPWARVDDMPWRDIAGGKEMVIRGGYRHLQVWKCVASSERHCLLTDGAGHCGEVHSDWFLPALCLPEKKAVHLEDLVLSSATGESVPVYVPNRGSGRSGRHMWVSAADCERWLEMVGEKTPLPEAPGQEDDDKITFAEQEIDLNCRAGEEGWFVSDARPIRDLGQPTGGFTLPRMPARRSRNPMLILPVERAAASAALGCPPWELGPCTRCDQLMRRYGRDAAMFCGVCRELLNAR</sequence>
<evidence type="ECO:0000313" key="2">
    <source>
        <dbReference type="EMBL" id="WSC14417.1"/>
    </source>
</evidence>
<dbReference type="RefSeq" id="WP_326592932.1">
    <property type="nucleotide sequence ID" value="NZ_CP109114.1"/>
</dbReference>
<dbReference type="Pfam" id="PF06054">
    <property type="entry name" value="CoiA_nuc"/>
    <property type="match status" value="1"/>
</dbReference>
<dbReference type="InterPro" id="IPR010330">
    <property type="entry name" value="CoiA_nuc"/>
</dbReference>
<keyword evidence="3" id="KW-1185">Reference proteome</keyword>
<evidence type="ECO:0000259" key="1">
    <source>
        <dbReference type="Pfam" id="PF06054"/>
    </source>
</evidence>
<reference evidence="2 3" key="1">
    <citation type="submission" date="2022-10" db="EMBL/GenBank/DDBJ databases">
        <title>The complete genomes of actinobacterial strains from the NBC collection.</title>
        <authorList>
            <person name="Joergensen T.S."/>
            <person name="Alvarez Arevalo M."/>
            <person name="Sterndorff E.B."/>
            <person name="Faurdal D."/>
            <person name="Vuksanovic O."/>
            <person name="Mourched A.-S."/>
            <person name="Charusanti P."/>
            <person name="Shaw S."/>
            <person name="Blin K."/>
            <person name="Weber T."/>
        </authorList>
    </citation>
    <scope>NUCLEOTIDE SEQUENCE [LARGE SCALE GENOMIC DNA]</scope>
    <source>
        <strain evidence="2 3">NBC 01769</strain>
    </source>
</reference>
<organism evidence="2 3">
    <name type="scientific">Streptomyces brevispora</name>
    <dbReference type="NCBI Taxonomy" id="887462"/>
    <lineage>
        <taxon>Bacteria</taxon>
        <taxon>Bacillati</taxon>
        <taxon>Actinomycetota</taxon>
        <taxon>Actinomycetes</taxon>
        <taxon>Kitasatosporales</taxon>
        <taxon>Streptomycetaceae</taxon>
        <taxon>Streptomyces</taxon>
    </lineage>
</organism>